<name>A0A930L6A0_9MICC</name>
<keyword evidence="7" id="KW-0694">RNA-binding</keyword>
<proteinExistence type="predicted"/>
<dbReference type="InterPro" id="IPR003615">
    <property type="entry name" value="HNH_nuc"/>
</dbReference>
<evidence type="ECO:0000313" key="15">
    <source>
        <dbReference type="EMBL" id="MBF1664406.1"/>
    </source>
</evidence>
<feature type="region of interest" description="Disordered" evidence="13">
    <location>
        <begin position="44"/>
        <end position="66"/>
    </location>
</feature>
<dbReference type="Pfam" id="PF18470">
    <property type="entry name" value="Cas9_a"/>
    <property type="match status" value="1"/>
</dbReference>
<comment type="caution">
    <text evidence="15">The sequence shown here is derived from an EMBL/GenBank/DDBJ whole genome shotgun (WGS) entry which is preliminary data.</text>
</comment>
<gene>
    <name evidence="15" type="ORF">HXO64_07635</name>
</gene>
<dbReference type="Proteomes" id="UP000756427">
    <property type="component" value="Unassembled WGS sequence"/>
</dbReference>
<dbReference type="AlphaFoldDB" id="A0A930L6A0"/>
<dbReference type="Pfam" id="PF18541">
    <property type="entry name" value="RuvC_III"/>
    <property type="match status" value="1"/>
</dbReference>
<keyword evidence="10" id="KW-0464">Manganese</keyword>
<evidence type="ECO:0000256" key="6">
    <source>
        <dbReference type="ARBA" id="ARBA00022842"/>
    </source>
</evidence>
<dbReference type="InterPro" id="IPR040796">
    <property type="entry name" value="Cas9_b_hairpin"/>
</dbReference>
<dbReference type="InterPro" id="IPR036397">
    <property type="entry name" value="RNaseH_sf"/>
</dbReference>
<evidence type="ECO:0000256" key="7">
    <source>
        <dbReference type="ARBA" id="ARBA00022884"/>
    </source>
</evidence>
<organism evidence="15 16">
    <name type="scientific">Rothia mucilaginosa</name>
    <dbReference type="NCBI Taxonomy" id="43675"/>
    <lineage>
        <taxon>Bacteria</taxon>
        <taxon>Bacillati</taxon>
        <taxon>Actinomycetota</taxon>
        <taxon>Actinomycetes</taxon>
        <taxon>Micrococcales</taxon>
        <taxon>Micrococcaceae</taxon>
        <taxon>Rothia</taxon>
    </lineage>
</organism>
<evidence type="ECO:0000256" key="10">
    <source>
        <dbReference type="ARBA" id="ARBA00023211"/>
    </source>
</evidence>
<feature type="compositionally biased region" description="Basic and acidic residues" evidence="13">
    <location>
        <begin position="44"/>
        <end position="63"/>
    </location>
</feature>
<dbReference type="InterPro" id="IPR028629">
    <property type="entry name" value="Cas9"/>
</dbReference>
<evidence type="ECO:0000256" key="12">
    <source>
        <dbReference type="PROSITE-ProRule" id="PRU01085"/>
    </source>
</evidence>
<evidence type="ECO:0000256" key="5">
    <source>
        <dbReference type="ARBA" id="ARBA00022801"/>
    </source>
</evidence>
<dbReference type="Pfam" id="PF14279">
    <property type="entry name" value="HNH_5"/>
    <property type="match status" value="1"/>
</dbReference>
<evidence type="ECO:0000256" key="1">
    <source>
        <dbReference type="ARBA" id="ARBA00001946"/>
    </source>
</evidence>
<evidence type="ECO:0000313" key="16">
    <source>
        <dbReference type="Proteomes" id="UP000756427"/>
    </source>
</evidence>
<comment type="subunit">
    <text evidence="11">Monomer. Binds crRNA and tracrRNA.</text>
</comment>
<keyword evidence="4 12" id="KW-0255">Endonuclease</keyword>
<evidence type="ECO:0000256" key="11">
    <source>
        <dbReference type="ARBA" id="ARBA00046380"/>
    </source>
</evidence>
<dbReference type="InterPro" id="IPR041383">
    <property type="entry name" value="RuvC_III"/>
</dbReference>
<keyword evidence="2 12" id="KW-0540">Nuclease</keyword>
<dbReference type="Gene3D" id="3.30.70.3520">
    <property type="match status" value="1"/>
</dbReference>
<dbReference type="EMBL" id="JABZXR010000041">
    <property type="protein sequence ID" value="MBF1664406.1"/>
    <property type="molecule type" value="Genomic_DNA"/>
</dbReference>
<dbReference type="GO" id="GO:0016787">
    <property type="term" value="F:hydrolase activity"/>
    <property type="evidence" value="ECO:0007669"/>
    <property type="project" value="UniProtKB-KW"/>
</dbReference>
<dbReference type="PANTHER" id="PTHR33877">
    <property type="entry name" value="SLL1193 PROTEIN"/>
    <property type="match status" value="1"/>
</dbReference>
<dbReference type="GO" id="GO:0003723">
    <property type="term" value="F:RNA binding"/>
    <property type="evidence" value="ECO:0007669"/>
    <property type="project" value="UniProtKB-UniRule"/>
</dbReference>
<keyword evidence="8" id="KW-0051">Antiviral defense</keyword>
<reference evidence="15" key="1">
    <citation type="submission" date="2020-04" db="EMBL/GenBank/DDBJ databases">
        <title>Deep metagenomics examines the oral microbiome during advanced dental caries in children, revealing novel taxa and co-occurrences with host molecules.</title>
        <authorList>
            <person name="Baker J.L."/>
            <person name="Morton J.T."/>
            <person name="Dinis M."/>
            <person name="Alvarez R."/>
            <person name="Tran N.C."/>
            <person name="Knight R."/>
            <person name="Edlund A."/>
        </authorList>
    </citation>
    <scope>NUCLEOTIDE SEQUENCE</scope>
    <source>
        <strain evidence="15">JCVI_44_bin.2</strain>
    </source>
</reference>
<dbReference type="NCBIfam" id="TIGR01865">
    <property type="entry name" value="cas_Csn1"/>
    <property type="match status" value="1"/>
</dbReference>
<dbReference type="InterPro" id="IPR040619">
    <property type="entry name" value="Cas9_alpha-helical_lobe"/>
</dbReference>
<dbReference type="SMART" id="SM00507">
    <property type="entry name" value="HNHc"/>
    <property type="match status" value="1"/>
</dbReference>
<dbReference type="Pfam" id="PF18525">
    <property type="entry name" value="Cas9_C"/>
    <property type="match status" value="1"/>
</dbReference>
<dbReference type="Pfam" id="PF17893">
    <property type="entry name" value="Cas9_b_hairpin"/>
    <property type="match status" value="1"/>
</dbReference>
<keyword evidence="6" id="KW-0460">Magnesium</keyword>
<protein>
    <submittedName>
        <fullName evidence="15">HNH endonuclease</fullName>
    </submittedName>
</protein>
<evidence type="ECO:0000256" key="8">
    <source>
        <dbReference type="ARBA" id="ARBA00023118"/>
    </source>
</evidence>
<dbReference type="InterPro" id="IPR041217">
    <property type="entry name" value="Cas9_C"/>
</dbReference>
<keyword evidence="3" id="KW-0479">Metal-binding</keyword>
<dbReference type="PANTHER" id="PTHR33877:SF2">
    <property type="entry name" value="OS07G0170200 PROTEIN"/>
    <property type="match status" value="1"/>
</dbReference>
<sequence>MSTDMKNYRIGVDVGDRSVGLAAIEFDDAGFPIQKLALVTFRHDGGLDPTENKSPKSRKETRGVARRTMRMNRRRKQRLRDLDKVLENLGYTVPEGPEPETYEAWTSRALLASIKLASADELNEHLVRAVRHMARHRGWANPWWSLDQLEKASQEPSETFEIILARARELFGEKVPANPTLGMLGALAANNEVLLRPRRSYNAKEANNPKKAGKYLADYGTQPLMAAKVRQEDQLAELRRICEVQGIEDQYEALREAVFTHVRPYVPKDRVGKDPLNPSEIRASRASLEFQEFRILDSVANLRVRTDSRAKRELFEGEYDAAVDFLMSYTGKEQPSWADVAEEIGVPGNRLIAPVLEDVQQKTAPFDRSSAAFEKAMNKKTEARKWWESNDDDQLRSLFIMFLADATDDTAEAAVEAGLYELFESWPEEEREALSNIAFESGRAGYSATTLSKLSEYMHEHRVGLHEARKAVFGVDDTWRPPLAKLEEQTGQPTVDRVLTILRRFVLDCERQWGRPQAITVEHARTGLMGPAQRQDILREQKKNREENERIRNELRESGVENPKRVDVRRHLVIQEQECQCLYCGTMITTTTSELDHIVPRAGGGSSRRENLAAVCRYCNAMKSNTPFYRWASPEKLKETIDRVRQLKAFKDPKKAKMLKNQIRRLKQTEADDPIDERSLASTSYAAVAVRERLEQHFNEGLALDDKSRVVLDVYAGAVTRESRRAGGIDERILLRGEHDKNRFDVRHHAIDAAVMTLLNRSVALTLEQRHQLKREFNETKRENGWRDFTGLHPASQEKFLEWRKAATVLGNLLAEAIEDDSIAVVSPLRLRPQNGAVHKDTIAAVKKQTLGSAWSADAVKRIVDPEIYLAMKDALGKLKELPEDSARSLELPDGRYLEADDEVLFFPKNGASILTPRGVAEIGDSIHHARLYSWLTKKDELKFGMLRVYGAEFPWLMRESGSRDVLRMPIHPGSQSFRGMQDGVRKAVESGEAVEFAWITQNDELEFDPDDYIAHGGNDELNRLLQVMPERHWRVDGFYNAGTLRIRPALLSAEQLPSELQKKVTDKTLSDDEAVLLKAVERGLFVAISSFLPLESLKVIRRNNLGFPRWRGNGNLPTSFEVRSSALRALGVEG</sequence>
<dbReference type="GO" id="GO:0003677">
    <property type="term" value="F:DNA binding"/>
    <property type="evidence" value="ECO:0007669"/>
    <property type="project" value="UniProtKB-UniRule"/>
</dbReference>
<feature type="domain" description="HNH Cas9-type" evidence="14">
    <location>
        <begin position="530"/>
        <end position="680"/>
    </location>
</feature>
<dbReference type="InterPro" id="IPR052892">
    <property type="entry name" value="NA-targeting_endonuclease"/>
</dbReference>
<evidence type="ECO:0000256" key="3">
    <source>
        <dbReference type="ARBA" id="ARBA00022723"/>
    </source>
</evidence>
<dbReference type="PROSITE" id="PS51749">
    <property type="entry name" value="HNH_CAS9"/>
    <property type="match status" value="1"/>
</dbReference>
<dbReference type="InterPro" id="IPR041225">
    <property type="entry name" value="Cas9_Topo"/>
</dbReference>
<evidence type="ECO:0000256" key="13">
    <source>
        <dbReference type="SAM" id="MobiDB-lite"/>
    </source>
</evidence>
<evidence type="ECO:0000259" key="14">
    <source>
        <dbReference type="PROSITE" id="PS51749"/>
    </source>
</evidence>
<evidence type="ECO:0000256" key="2">
    <source>
        <dbReference type="ARBA" id="ARBA00022722"/>
    </source>
</evidence>
<evidence type="ECO:0000256" key="9">
    <source>
        <dbReference type="ARBA" id="ARBA00023125"/>
    </source>
</evidence>
<dbReference type="Pfam" id="PF17894">
    <property type="entry name" value="Cas9_Topo"/>
    <property type="match status" value="1"/>
</dbReference>
<accession>A0A930L6A0</accession>
<dbReference type="GO" id="GO:0046872">
    <property type="term" value="F:metal ion binding"/>
    <property type="evidence" value="ECO:0007669"/>
    <property type="project" value="UniProtKB-KW"/>
</dbReference>
<comment type="cofactor">
    <cofactor evidence="1">
        <name>Mg(2+)</name>
        <dbReference type="ChEBI" id="CHEBI:18420"/>
    </cofactor>
</comment>
<keyword evidence="9 12" id="KW-0238">DNA-binding</keyword>
<dbReference type="InterPro" id="IPR029471">
    <property type="entry name" value="HNH_5"/>
</dbReference>
<dbReference type="Gene3D" id="3.30.420.10">
    <property type="entry name" value="Ribonuclease H-like superfamily/Ribonuclease H"/>
    <property type="match status" value="3"/>
</dbReference>
<keyword evidence="5 12" id="KW-0378">Hydrolase</keyword>
<dbReference type="GO" id="GO:0051607">
    <property type="term" value="P:defense response to virus"/>
    <property type="evidence" value="ECO:0007669"/>
    <property type="project" value="UniProtKB-KW"/>
</dbReference>
<evidence type="ECO:0000256" key="4">
    <source>
        <dbReference type="ARBA" id="ARBA00022759"/>
    </source>
</evidence>
<dbReference type="InterPro" id="IPR033114">
    <property type="entry name" value="HNH_CAS9"/>
</dbReference>
<dbReference type="RefSeq" id="WP_303976093.1">
    <property type="nucleotide sequence ID" value="NZ_JABZXR010000041.1"/>
</dbReference>
<dbReference type="GO" id="GO:0004519">
    <property type="term" value="F:endonuclease activity"/>
    <property type="evidence" value="ECO:0007669"/>
    <property type="project" value="UniProtKB-UniRule"/>
</dbReference>